<evidence type="ECO:0000313" key="2">
    <source>
        <dbReference type="EMBL" id="GEU46596.1"/>
    </source>
</evidence>
<feature type="compositionally biased region" description="Basic and acidic residues" evidence="1">
    <location>
        <begin position="97"/>
        <end position="108"/>
    </location>
</feature>
<gene>
    <name evidence="2" type="ORF">Tci_018574</name>
</gene>
<accession>A0A6L2KB71</accession>
<name>A0A6L2KB71_TANCI</name>
<dbReference type="Pfam" id="PF08284">
    <property type="entry name" value="RVP_2"/>
    <property type="match status" value="1"/>
</dbReference>
<feature type="compositionally biased region" description="Basic and acidic residues" evidence="1">
    <location>
        <begin position="135"/>
        <end position="147"/>
    </location>
</feature>
<feature type="compositionally biased region" description="Low complexity" evidence="1">
    <location>
        <begin position="109"/>
        <end position="134"/>
    </location>
</feature>
<dbReference type="CDD" id="cd00303">
    <property type="entry name" value="retropepsin_like"/>
    <property type="match status" value="1"/>
</dbReference>
<organism evidence="2">
    <name type="scientific">Tanacetum cinerariifolium</name>
    <name type="common">Dalmatian daisy</name>
    <name type="synonym">Chrysanthemum cinerariifolium</name>
    <dbReference type="NCBI Taxonomy" id="118510"/>
    <lineage>
        <taxon>Eukaryota</taxon>
        <taxon>Viridiplantae</taxon>
        <taxon>Streptophyta</taxon>
        <taxon>Embryophyta</taxon>
        <taxon>Tracheophyta</taxon>
        <taxon>Spermatophyta</taxon>
        <taxon>Magnoliopsida</taxon>
        <taxon>eudicotyledons</taxon>
        <taxon>Gunneridae</taxon>
        <taxon>Pentapetalae</taxon>
        <taxon>asterids</taxon>
        <taxon>campanulids</taxon>
        <taxon>Asterales</taxon>
        <taxon>Asteraceae</taxon>
        <taxon>Asteroideae</taxon>
        <taxon>Anthemideae</taxon>
        <taxon>Anthemidinae</taxon>
        <taxon>Tanacetum</taxon>
    </lineage>
</organism>
<reference evidence="2" key="1">
    <citation type="journal article" date="2019" name="Sci. Rep.">
        <title>Draft genome of Tanacetum cinerariifolium, the natural source of mosquito coil.</title>
        <authorList>
            <person name="Yamashiro T."/>
            <person name="Shiraishi A."/>
            <person name="Satake H."/>
            <person name="Nakayama K."/>
        </authorList>
    </citation>
    <scope>NUCLEOTIDE SEQUENCE</scope>
</reference>
<sequence>MPPKRTSTSAAPAMTQAAIRKLVADSVTAALEAQTATMTSTDNLNRNIGPRETPVAKKRKLQRVHKLSTFLLQCGGHQHSPRLMEQIIKRGSMQGTSDHKLKFDDRRNSNNNNNYPNNRSNKYQNNLNKNSNRNNDYRQHHNKRQESFRSYVATLTENNGYTRNRPLCKKCSLHHTRPCTVKCNTCNKVGLLTRHYKNKGPATESNRKYILVICHACGGKVHYANQCPKINNNAHGRTYLLRDKNIHQDPNVNTGMFLLNQHLVRLLFDSGEDKSFVSISLASVLNIPPIKLDTTYDIEMANGNLSAVFSQLPYSDIEDAFSSNFSDYIPSSPDYVPASPRKTLSESSNNSSGLVPIASPTLSLFHDDPYMKVMHAYCAKESHIPLPVIVPPSSML</sequence>
<evidence type="ECO:0000256" key="1">
    <source>
        <dbReference type="SAM" id="MobiDB-lite"/>
    </source>
</evidence>
<protein>
    <recommendedName>
        <fullName evidence="3">Reverse transcriptase domain-containing protein</fullName>
    </recommendedName>
</protein>
<feature type="region of interest" description="Disordered" evidence="1">
    <location>
        <begin position="41"/>
        <end position="60"/>
    </location>
</feature>
<dbReference type="AlphaFoldDB" id="A0A6L2KB71"/>
<comment type="caution">
    <text evidence="2">The sequence shown here is derived from an EMBL/GenBank/DDBJ whole genome shotgun (WGS) entry which is preliminary data.</text>
</comment>
<proteinExistence type="predicted"/>
<feature type="region of interest" description="Disordered" evidence="1">
    <location>
        <begin position="92"/>
        <end position="148"/>
    </location>
</feature>
<dbReference type="EMBL" id="BKCJ010002147">
    <property type="protein sequence ID" value="GEU46596.1"/>
    <property type="molecule type" value="Genomic_DNA"/>
</dbReference>
<evidence type="ECO:0008006" key="3">
    <source>
        <dbReference type="Google" id="ProtNLM"/>
    </source>
</evidence>